<name>A0AAN6QFE6_9PEZI</name>
<dbReference type="AlphaFoldDB" id="A0AAN6QFE6"/>
<dbReference type="SUPFAM" id="SSF53335">
    <property type="entry name" value="S-adenosyl-L-methionine-dependent methyltransferases"/>
    <property type="match status" value="1"/>
</dbReference>
<evidence type="ECO:0000256" key="1">
    <source>
        <dbReference type="ARBA" id="ARBA00038158"/>
    </source>
</evidence>
<keyword evidence="4" id="KW-1185">Reference proteome</keyword>
<sequence>MADGDEPRSPAIPAQATPEPPPDPHDAATGADEPALEPDESAEEEVTDDGDSAIGSLHSSTTSLRDELILQLREHGRQYQGYMEAKYVLPMDEQELERLDFQCHLVWLTLDKQHTWAPIKDIKKALDVGCGTGIWAIEFADEHPETEVLGVDLAPVQPVCIPPNLLFEVDDLEKPWNFTHKFDYIHSQLMIGAFRDWPGFFRQSCEYLEPNGYLEIHDIDFVLRCDDNSIPPDSPLQQWNDLMHRAANTAGFPLDTISKVPDMMREAGFVDVVAKQVPWPTNPWPRHPKHKELGQWSYENFSWGCESMSLALFTRALGWSADEVRVFMALVRQDLRNRRMHGYWNFWVVYGRKPEGGG</sequence>
<dbReference type="PANTHER" id="PTHR43591:SF105">
    <property type="entry name" value="METHYLTRANSFERASE DOMAIN-CONTAINING PROTEIN-RELATED"/>
    <property type="match status" value="1"/>
</dbReference>
<dbReference type="GeneID" id="89940548"/>
<comment type="caution">
    <text evidence="3">The sequence shown here is derived from an EMBL/GenBank/DDBJ whole genome shotgun (WGS) entry which is preliminary data.</text>
</comment>
<dbReference type="Pfam" id="PF13489">
    <property type="entry name" value="Methyltransf_23"/>
    <property type="match status" value="1"/>
</dbReference>
<reference evidence="3" key="2">
    <citation type="submission" date="2023-05" db="EMBL/GenBank/DDBJ databases">
        <authorList>
            <consortium name="Lawrence Berkeley National Laboratory"/>
            <person name="Steindorff A."/>
            <person name="Hensen N."/>
            <person name="Bonometti L."/>
            <person name="Westerberg I."/>
            <person name="Brannstrom I.O."/>
            <person name="Guillou S."/>
            <person name="Cros-Aarteil S."/>
            <person name="Calhoun S."/>
            <person name="Haridas S."/>
            <person name="Kuo A."/>
            <person name="Mondo S."/>
            <person name="Pangilinan J."/>
            <person name="Riley R."/>
            <person name="Labutti K."/>
            <person name="Andreopoulos B."/>
            <person name="Lipzen A."/>
            <person name="Chen C."/>
            <person name="Yanf M."/>
            <person name="Daum C."/>
            <person name="Ng V."/>
            <person name="Clum A."/>
            <person name="Ohm R."/>
            <person name="Martin F."/>
            <person name="Silar P."/>
            <person name="Natvig D."/>
            <person name="Lalanne C."/>
            <person name="Gautier V."/>
            <person name="Ament-Velasquez S.L."/>
            <person name="Kruys A."/>
            <person name="Hutchinson M.I."/>
            <person name="Powell A.J."/>
            <person name="Barry K."/>
            <person name="Miller A.N."/>
            <person name="Grigoriev I.V."/>
            <person name="Debuchy R."/>
            <person name="Gladieux P."/>
            <person name="Thoren M.H."/>
            <person name="Johannesson H."/>
        </authorList>
    </citation>
    <scope>NUCLEOTIDE SEQUENCE</scope>
    <source>
        <strain evidence="3">CBS 508.74</strain>
    </source>
</reference>
<proteinExistence type="inferred from homology"/>
<dbReference type="EMBL" id="MU853379">
    <property type="protein sequence ID" value="KAK4107195.1"/>
    <property type="molecule type" value="Genomic_DNA"/>
</dbReference>
<dbReference type="Proteomes" id="UP001302812">
    <property type="component" value="Unassembled WGS sequence"/>
</dbReference>
<dbReference type="GO" id="GO:0008168">
    <property type="term" value="F:methyltransferase activity"/>
    <property type="evidence" value="ECO:0007669"/>
    <property type="project" value="UniProtKB-KW"/>
</dbReference>
<keyword evidence="3" id="KW-0489">Methyltransferase</keyword>
<dbReference type="PANTHER" id="PTHR43591">
    <property type="entry name" value="METHYLTRANSFERASE"/>
    <property type="match status" value="1"/>
</dbReference>
<reference evidence="3" key="1">
    <citation type="journal article" date="2023" name="Mol. Phylogenet. Evol.">
        <title>Genome-scale phylogeny and comparative genomics of the fungal order Sordariales.</title>
        <authorList>
            <person name="Hensen N."/>
            <person name="Bonometti L."/>
            <person name="Westerberg I."/>
            <person name="Brannstrom I.O."/>
            <person name="Guillou S."/>
            <person name="Cros-Aarteil S."/>
            <person name="Calhoun S."/>
            <person name="Haridas S."/>
            <person name="Kuo A."/>
            <person name="Mondo S."/>
            <person name="Pangilinan J."/>
            <person name="Riley R."/>
            <person name="LaButti K."/>
            <person name="Andreopoulos B."/>
            <person name="Lipzen A."/>
            <person name="Chen C."/>
            <person name="Yan M."/>
            <person name="Daum C."/>
            <person name="Ng V."/>
            <person name="Clum A."/>
            <person name="Steindorff A."/>
            <person name="Ohm R.A."/>
            <person name="Martin F."/>
            <person name="Silar P."/>
            <person name="Natvig D.O."/>
            <person name="Lalanne C."/>
            <person name="Gautier V."/>
            <person name="Ament-Velasquez S.L."/>
            <person name="Kruys A."/>
            <person name="Hutchinson M.I."/>
            <person name="Powell A.J."/>
            <person name="Barry K."/>
            <person name="Miller A.N."/>
            <person name="Grigoriev I.V."/>
            <person name="Debuchy R."/>
            <person name="Gladieux P."/>
            <person name="Hiltunen Thoren M."/>
            <person name="Johannesson H."/>
        </authorList>
    </citation>
    <scope>NUCLEOTIDE SEQUENCE</scope>
    <source>
        <strain evidence="3">CBS 508.74</strain>
    </source>
</reference>
<dbReference type="InterPro" id="IPR029063">
    <property type="entry name" value="SAM-dependent_MTases_sf"/>
</dbReference>
<accession>A0AAN6QFE6</accession>
<organism evidence="3 4">
    <name type="scientific">Canariomyces notabilis</name>
    <dbReference type="NCBI Taxonomy" id="2074819"/>
    <lineage>
        <taxon>Eukaryota</taxon>
        <taxon>Fungi</taxon>
        <taxon>Dikarya</taxon>
        <taxon>Ascomycota</taxon>
        <taxon>Pezizomycotina</taxon>
        <taxon>Sordariomycetes</taxon>
        <taxon>Sordariomycetidae</taxon>
        <taxon>Sordariales</taxon>
        <taxon>Chaetomiaceae</taxon>
        <taxon>Canariomyces</taxon>
    </lineage>
</organism>
<dbReference type="CDD" id="cd02440">
    <property type="entry name" value="AdoMet_MTases"/>
    <property type="match status" value="1"/>
</dbReference>
<evidence type="ECO:0000256" key="2">
    <source>
        <dbReference type="SAM" id="MobiDB-lite"/>
    </source>
</evidence>
<evidence type="ECO:0000313" key="3">
    <source>
        <dbReference type="EMBL" id="KAK4107195.1"/>
    </source>
</evidence>
<dbReference type="GO" id="GO:0032259">
    <property type="term" value="P:methylation"/>
    <property type="evidence" value="ECO:0007669"/>
    <property type="project" value="UniProtKB-KW"/>
</dbReference>
<comment type="similarity">
    <text evidence="1">Belongs to the methyltransferase superfamily. LaeA methyltransferase family.</text>
</comment>
<gene>
    <name evidence="3" type="ORF">N656DRAFT_785564</name>
</gene>
<feature type="region of interest" description="Disordered" evidence="2">
    <location>
        <begin position="1"/>
        <end position="59"/>
    </location>
</feature>
<dbReference type="Gene3D" id="3.40.50.150">
    <property type="entry name" value="Vaccinia Virus protein VP39"/>
    <property type="match status" value="1"/>
</dbReference>
<protein>
    <submittedName>
        <fullName evidence="3">S-adenosyl-L-methionine-dependent methyltransferase</fullName>
    </submittedName>
</protein>
<dbReference type="RefSeq" id="XP_064664765.1">
    <property type="nucleotide sequence ID" value="XM_064816423.1"/>
</dbReference>
<evidence type="ECO:0000313" key="4">
    <source>
        <dbReference type="Proteomes" id="UP001302812"/>
    </source>
</evidence>
<keyword evidence="3" id="KW-0808">Transferase</keyword>
<feature type="compositionally biased region" description="Acidic residues" evidence="2">
    <location>
        <begin position="34"/>
        <end position="51"/>
    </location>
</feature>